<evidence type="ECO:0000256" key="1">
    <source>
        <dbReference type="ARBA" id="ARBA00009182"/>
    </source>
</evidence>
<dbReference type="PANTHER" id="PTHR11815">
    <property type="entry name" value="SUCCINYL-COA SYNTHETASE BETA CHAIN"/>
    <property type="match status" value="1"/>
</dbReference>
<dbReference type="NCBIfam" id="TIGR01016">
    <property type="entry name" value="sucCoAbeta"/>
    <property type="match status" value="1"/>
</dbReference>
<feature type="domain" description="ATP-grasp" evidence="9">
    <location>
        <begin position="9"/>
        <end position="241"/>
    </location>
</feature>
<dbReference type="InterPro" id="IPR013650">
    <property type="entry name" value="ATP-grasp_succ-CoA_synth-type"/>
</dbReference>
<evidence type="ECO:0000256" key="2">
    <source>
        <dbReference type="ARBA" id="ARBA00022532"/>
    </source>
</evidence>
<dbReference type="GO" id="GO:0004775">
    <property type="term" value="F:succinate-CoA ligase (ADP-forming) activity"/>
    <property type="evidence" value="ECO:0007669"/>
    <property type="project" value="UniProtKB-UniRule"/>
</dbReference>
<evidence type="ECO:0000256" key="7">
    <source>
        <dbReference type="ARBA" id="ARBA00022842"/>
    </source>
</evidence>
<dbReference type="InterPro" id="IPR017866">
    <property type="entry name" value="Succ-CoA_synthase_bsu_CS"/>
</dbReference>
<dbReference type="EMBL" id="CADCTB010000106">
    <property type="protein sequence ID" value="CAA9240245.1"/>
    <property type="molecule type" value="Genomic_DNA"/>
</dbReference>
<dbReference type="InterPro" id="IPR005811">
    <property type="entry name" value="SUCC_ACL_C"/>
</dbReference>
<keyword evidence="5 8" id="KW-0547">Nucleotide-binding</keyword>
<comment type="catalytic activity">
    <reaction evidence="8">
        <text>GTP + succinate + CoA = succinyl-CoA + GDP + phosphate</text>
        <dbReference type="Rhea" id="RHEA:22120"/>
        <dbReference type="ChEBI" id="CHEBI:30031"/>
        <dbReference type="ChEBI" id="CHEBI:37565"/>
        <dbReference type="ChEBI" id="CHEBI:43474"/>
        <dbReference type="ChEBI" id="CHEBI:57287"/>
        <dbReference type="ChEBI" id="CHEBI:57292"/>
        <dbReference type="ChEBI" id="CHEBI:58189"/>
    </reaction>
</comment>
<dbReference type="GO" id="GO:0006104">
    <property type="term" value="P:succinyl-CoA metabolic process"/>
    <property type="evidence" value="ECO:0007669"/>
    <property type="project" value="TreeGrafter"/>
</dbReference>
<dbReference type="PANTHER" id="PTHR11815:SF10">
    <property type="entry name" value="SUCCINATE--COA LIGASE [GDP-FORMING] SUBUNIT BETA, MITOCHONDRIAL"/>
    <property type="match status" value="1"/>
</dbReference>
<organism evidence="10">
    <name type="scientific">uncultured Acidimicrobiales bacterium</name>
    <dbReference type="NCBI Taxonomy" id="310071"/>
    <lineage>
        <taxon>Bacteria</taxon>
        <taxon>Bacillati</taxon>
        <taxon>Actinomycetota</taxon>
        <taxon>Acidimicrobiia</taxon>
        <taxon>Acidimicrobiales</taxon>
        <taxon>environmental samples</taxon>
    </lineage>
</organism>
<comment type="similarity">
    <text evidence="1 8">Belongs to the succinate/malate CoA ligase beta subunit family.</text>
</comment>
<keyword evidence="4 8" id="KW-0479">Metal-binding</keyword>
<feature type="binding site" evidence="8">
    <location>
        <position position="94"/>
    </location>
    <ligand>
        <name>ATP</name>
        <dbReference type="ChEBI" id="CHEBI:30616"/>
    </ligand>
</feature>
<evidence type="ECO:0000313" key="10">
    <source>
        <dbReference type="EMBL" id="CAA9240245.1"/>
    </source>
</evidence>
<dbReference type="InterPro" id="IPR005809">
    <property type="entry name" value="Succ_CoA_ligase-like_bsu"/>
</dbReference>
<feature type="binding site" evidence="8">
    <location>
        <position position="256"/>
    </location>
    <ligand>
        <name>substrate</name>
        <note>ligand shared with subunit alpha</note>
    </ligand>
</feature>
<feature type="binding site" evidence="8">
    <location>
        <position position="191"/>
    </location>
    <ligand>
        <name>Mg(2+)</name>
        <dbReference type="ChEBI" id="CHEBI:18420"/>
    </ligand>
</feature>
<evidence type="ECO:0000256" key="8">
    <source>
        <dbReference type="HAMAP-Rule" id="MF_00558"/>
    </source>
</evidence>
<dbReference type="PIRSF" id="PIRSF001554">
    <property type="entry name" value="SucCS_beta"/>
    <property type="match status" value="1"/>
</dbReference>
<sequence length="384" mass="39941">MDLLEHAGKRVLAAHGVPVPVGHVAFDVDQAVAAGDAIGYPVVVKAQVPVGGRGKAGGIKVANDAAELAVAAGEVLGMSIKGHFVHRIWVEEALTAAREIYFSFTFDRAAKLHLGMLSGRGGIDIEQVAAEFPEAIHRFHVNPLERLSEAEATAAVEAAGITGDAAEPVAGMLVKLYDAYTAEDAELVEVNPLAVVADGRVLAMDAKVILDDNAAWRHPGWEEWRYVEGLDPRERSAREKGLTYVGLDGSVGIIGNGAGLVMATLDVVAQVGGRAANFLDVGGGAAADVITAALEVVNADPAVRAIFVNIFGGITRGEEVANGIVEALGRVELHSPIVVRLDGTNAEEGRAILASHESDRLVSRPTMLEAARTAVTLAASGPSS</sequence>
<reference evidence="10" key="1">
    <citation type="submission" date="2020-02" db="EMBL/GenBank/DDBJ databases">
        <authorList>
            <person name="Meier V. D."/>
        </authorList>
    </citation>
    <scope>NUCLEOTIDE SEQUENCE</scope>
    <source>
        <strain evidence="10">AVDCRST_MAG10</strain>
    </source>
</reference>
<dbReference type="SUPFAM" id="SSF56059">
    <property type="entry name" value="Glutathione synthetase ATP-binding domain-like"/>
    <property type="match status" value="1"/>
</dbReference>
<dbReference type="Gene3D" id="3.30.470.20">
    <property type="entry name" value="ATP-grasp fold, B domain"/>
    <property type="match status" value="1"/>
</dbReference>
<evidence type="ECO:0000256" key="6">
    <source>
        <dbReference type="ARBA" id="ARBA00022840"/>
    </source>
</evidence>
<keyword evidence="3 8" id="KW-0436">Ligase</keyword>
<dbReference type="HAMAP" id="MF_00558">
    <property type="entry name" value="Succ_CoA_beta"/>
    <property type="match status" value="1"/>
</dbReference>
<dbReference type="GO" id="GO:0042709">
    <property type="term" value="C:succinate-CoA ligase complex"/>
    <property type="evidence" value="ECO:0007669"/>
    <property type="project" value="TreeGrafter"/>
</dbReference>
<dbReference type="GO" id="GO:0000287">
    <property type="term" value="F:magnesium ion binding"/>
    <property type="evidence" value="ECO:0007669"/>
    <property type="project" value="UniProtKB-UniRule"/>
</dbReference>
<dbReference type="PROSITE" id="PS50975">
    <property type="entry name" value="ATP_GRASP"/>
    <property type="match status" value="1"/>
</dbReference>
<evidence type="ECO:0000256" key="5">
    <source>
        <dbReference type="ARBA" id="ARBA00022741"/>
    </source>
</evidence>
<keyword evidence="2 8" id="KW-0816">Tricarboxylic acid cycle</keyword>
<dbReference type="InterPro" id="IPR016102">
    <property type="entry name" value="Succinyl-CoA_synth-like"/>
</dbReference>
<proteinExistence type="inferred from homology"/>
<feature type="binding site" evidence="8">
    <location>
        <position position="99"/>
    </location>
    <ligand>
        <name>ATP</name>
        <dbReference type="ChEBI" id="CHEBI:30616"/>
    </ligand>
</feature>
<dbReference type="UniPathway" id="UPA00223">
    <property type="reaction ID" value="UER00999"/>
</dbReference>
<feature type="binding site" evidence="8">
    <location>
        <begin position="52"/>
        <end position="54"/>
    </location>
    <ligand>
        <name>ATP</name>
        <dbReference type="ChEBI" id="CHEBI:30616"/>
    </ligand>
</feature>
<accession>A0A6J4I3C7</accession>
<dbReference type="InterPro" id="IPR011761">
    <property type="entry name" value="ATP-grasp"/>
</dbReference>
<dbReference type="Gene3D" id="3.40.50.261">
    <property type="entry name" value="Succinyl-CoA synthetase domains"/>
    <property type="match status" value="1"/>
</dbReference>
<evidence type="ECO:0000259" key="9">
    <source>
        <dbReference type="PROSITE" id="PS50975"/>
    </source>
</evidence>
<dbReference type="SUPFAM" id="SSF52210">
    <property type="entry name" value="Succinyl-CoA synthetase domains"/>
    <property type="match status" value="1"/>
</dbReference>
<protein>
    <recommendedName>
        <fullName evidence="8">Succinate--CoA ligase [ADP-forming] subunit beta</fullName>
        <ecNumber evidence="8">6.2.1.5</ecNumber>
    </recommendedName>
    <alternativeName>
        <fullName evidence="8">Succinyl-CoA synthetase subunit beta</fullName>
        <shortName evidence="8">SCS-beta</shortName>
    </alternativeName>
</protein>
<feature type="binding site" evidence="8">
    <location>
        <position position="45"/>
    </location>
    <ligand>
        <name>ATP</name>
        <dbReference type="ChEBI" id="CHEBI:30616"/>
    </ligand>
</feature>
<dbReference type="Gene3D" id="3.30.1490.20">
    <property type="entry name" value="ATP-grasp fold, A domain"/>
    <property type="match status" value="1"/>
</dbReference>
<keyword evidence="7 8" id="KW-0460">Magnesium</keyword>
<dbReference type="NCBIfam" id="NF001913">
    <property type="entry name" value="PRK00696.1"/>
    <property type="match status" value="1"/>
</dbReference>
<evidence type="ECO:0000256" key="3">
    <source>
        <dbReference type="ARBA" id="ARBA00022598"/>
    </source>
</evidence>
<dbReference type="GO" id="GO:0005524">
    <property type="term" value="F:ATP binding"/>
    <property type="evidence" value="ECO:0007669"/>
    <property type="project" value="UniProtKB-UniRule"/>
</dbReference>
<dbReference type="FunFam" id="3.40.50.261:FF:000007">
    <property type="entry name" value="Succinate--CoA ligase [ADP-forming] subunit beta"/>
    <property type="match status" value="1"/>
</dbReference>
<feature type="binding site" evidence="8">
    <location>
        <begin position="313"/>
        <end position="315"/>
    </location>
    <ligand>
        <name>substrate</name>
        <note>ligand shared with subunit alpha</note>
    </ligand>
</feature>
<evidence type="ECO:0000256" key="4">
    <source>
        <dbReference type="ARBA" id="ARBA00022723"/>
    </source>
</evidence>
<feature type="binding site" evidence="8">
    <location>
        <position position="91"/>
    </location>
    <ligand>
        <name>ATP</name>
        <dbReference type="ChEBI" id="CHEBI:30616"/>
    </ligand>
</feature>
<keyword evidence="6 8" id="KW-0067">ATP-binding</keyword>
<feature type="binding site" evidence="8">
    <location>
        <position position="205"/>
    </location>
    <ligand>
        <name>Mg(2+)</name>
        <dbReference type="ChEBI" id="CHEBI:18420"/>
    </ligand>
</feature>
<dbReference type="Pfam" id="PF00549">
    <property type="entry name" value="Ligase_CoA"/>
    <property type="match status" value="1"/>
</dbReference>
<dbReference type="InterPro" id="IPR013815">
    <property type="entry name" value="ATP_grasp_subdomain_1"/>
</dbReference>
<dbReference type="GO" id="GO:0006099">
    <property type="term" value="P:tricarboxylic acid cycle"/>
    <property type="evidence" value="ECO:0007669"/>
    <property type="project" value="UniProtKB-UniRule"/>
</dbReference>
<dbReference type="GO" id="GO:0005829">
    <property type="term" value="C:cytosol"/>
    <property type="evidence" value="ECO:0007669"/>
    <property type="project" value="TreeGrafter"/>
</dbReference>
<comment type="subunit">
    <text evidence="8">Heterotetramer of two alpha and two beta subunits.</text>
</comment>
<name>A0A6J4I3C7_9ACTN</name>
<comment type="catalytic activity">
    <reaction evidence="8">
        <text>succinate + ATP + CoA = succinyl-CoA + ADP + phosphate</text>
        <dbReference type="Rhea" id="RHEA:17661"/>
        <dbReference type="ChEBI" id="CHEBI:30031"/>
        <dbReference type="ChEBI" id="CHEBI:30616"/>
        <dbReference type="ChEBI" id="CHEBI:43474"/>
        <dbReference type="ChEBI" id="CHEBI:57287"/>
        <dbReference type="ChEBI" id="CHEBI:57292"/>
        <dbReference type="ChEBI" id="CHEBI:456216"/>
        <dbReference type="EC" id="6.2.1.5"/>
    </reaction>
</comment>
<comment type="cofactor">
    <cofactor evidence="8">
        <name>Mg(2+)</name>
        <dbReference type="ChEBI" id="CHEBI:18420"/>
    </cofactor>
    <text evidence="8">Binds 1 Mg(2+) ion per subunit.</text>
</comment>
<dbReference type="FunFam" id="3.30.470.20:FF:000002">
    <property type="entry name" value="Succinate--CoA ligase [ADP-forming] subunit beta"/>
    <property type="match status" value="1"/>
</dbReference>
<comment type="pathway">
    <text evidence="8">Carbohydrate metabolism; tricarboxylic acid cycle; succinate from succinyl-CoA (ligase route): step 1/1.</text>
</comment>
<dbReference type="Pfam" id="PF08442">
    <property type="entry name" value="ATP-grasp_2"/>
    <property type="match status" value="1"/>
</dbReference>
<gene>
    <name evidence="8" type="primary">sucC</name>
    <name evidence="10" type="ORF">AVDCRST_MAG10-1733</name>
</gene>
<dbReference type="AlphaFoldDB" id="A0A6J4I3C7"/>
<dbReference type="EC" id="6.2.1.5" evidence="8"/>
<comment type="function">
    <text evidence="8">Succinyl-CoA synthetase functions in the citric acid cycle (TCA), coupling the hydrolysis of succinyl-CoA to the synthesis of either ATP or GTP and thus represents the only step of substrate-level phosphorylation in the TCA. The beta subunit provides nucleotide specificity of the enzyme and binds the substrate succinate, while the binding sites for coenzyme A and phosphate are found in the alpha subunit.</text>
</comment>
<dbReference type="PROSITE" id="PS01217">
    <property type="entry name" value="SUCCINYL_COA_LIG_3"/>
    <property type="match status" value="1"/>
</dbReference>